<feature type="compositionally biased region" description="Polar residues" evidence="1">
    <location>
        <begin position="1101"/>
        <end position="1116"/>
    </location>
</feature>
<dbReference type="Proteomes" id="UP000820818">
    <property type="component" value="Linkage Group LG6"/>
</dbReference>
<feature type="compositionally biased region" description="Polar residues" evidence="1">
    <location>
        <begin position="1241"/>
        <end position="1278"/>
    </location>
</feature>
<feature type="region of interest" description="Disordered" evidence="1">
    <location>
        <begin position="481"/>
        <end position="529"/>
    </location>
</feature>
<protein>
    <submittedName>
        <fullName evidence="2">Uncharacterized protein</fullName>
    </submittedName>
</protein>
<feature type="compositionally biased region" description="Low complexity" evidence="1">
    <location>
        <begin position="1057"/>
        <end position="1092"/>
    </location>
</feature>
<feature type="compositionally biased region" description="Low complexity" evidence="1">
    <location>
        <begin position="2086"/>
        <end position="2108"/>
    </location>
</feature>
<accession>A0AAD5KQ57</accession>
<evidence type="ECO:0000313" key="2">
    <source>
        <dbReference type="EMBL" id="KAI9557124.1"/>
    </source>
</evidence>
<feature type="compositionally biased region" description="Polar residues" evidence="1">
    <location>
        <begin position="1722"/>
        <end position="1744"/>
    </location>
</feature>
<feature type="compositionally biased region" description="Basic and acidic residues" evidence="1">
    <location>
        <begin position="994"/>
        <end position="1005"/>
    </location>
</feature>
<dbReference type="EMBL" id="WJBH02000006">
    <property type="protein sequence ID" value="KAI9557124.1"/>
    <property type="molecule type" value="Genomic_DNA"/>
</dbReference>
<comment type="caution">
    <text evidence="2">The sequence shown here is derived from an EMBL/GenBank/DDBJ whole genome shotgun (WGS) entry which is preliminary data.</text>
</comment>
<feature type="region of interest" description="Disordered" evidence="1">
    <location>
        <begin position="1722"/>
        <end position="1822"/>
    </location>
</feature>
<evidence type="ECO:0000256" key="1">
    <source>
        <dbReference type="SAM" id="MobiDB-lite"/>
    </source>
</evidence>
<feature type="region of interest" description="Disordered" evidence="1">
    <location>
        <begin position="1866"/>
        <end position="1895"/>
    </location>
</feature>
<feature type="region of interest" description="Disordered" evidence="1">
    <location>
        <begin position="1498"/>
        <end position="1523"/>
    </location>
</feature>
<feature type="compositionally biased region" description="Acidic residues" evidence="1">
    <location>
        <begin position="481"/>
        <end position="498"/>
    </location>
</feature>
<feature type="compositionally biased region" description="Basic and acidic residues" evidence="1">
    <location>
        <begin position="1174"/>
        <end position="1184"/>
    </location>
</feature>
<feature type="compositionally biased region" description="Polar residues" evidence="1">
    <location>
        <begin position="2109"/>
        <end position="2119"/>
    </location>
</feature>
<feature type="compositionally biased region" description="Low complexity" evidence="1">
    <location>
        <begin position="568"/>
        <end position="585"/>
    </location>
</feature>
<feature type="compositionally biased region" description="Low complexity" evidence="1">
    <location>
        <begin position="1800"/>
        <end position="1822"/>
    </location>
</feature>
<feature type="region of interest" description="Disordered" evidence="1">
    <location>
        <begin position="1670"/>
        <end position="1692"/>
    </location>
</feature>
<feature type="compositionally biased region" description="Low complexity" evidence="1">
    <location>
        <begin position="1983"/>
        <end position="1998"/>
    </location>
</feature>
<proteinExistence type="predicted"/>
<feature type="compositionally biased region" description="Low complexity" evidence="1">
    <location>
        <begin position="1678"/>
        <end position="1691"/>
    </location>
</feature>
<feature type="region of interest" description="Disordered" evidence="1">
    <location>
        <begin position="974"/>
        <end position="1227"/>
    </location>
</feature>
<feature type="compositionally biased region" description="Acidic residues" evidence="1">
    <location>
        <begin position="244"/>
        <end position="263"/>
    </location>
</feature>
<feature type="region of interest" description="Disordered" evidence="1">
    <location>
        <begin position="242"/>
        <end position="299"/>
    </location>
</feature>
<feature type="region of interest" description="Disordered" evidence="1">
    <location>
        <begin position="807"/>
        <end position="891"/>
    </location>
</feature>
<organism evidence="2 3">
    <name type="scientific">Daphnia sinensis</name>
    <dbReference type="NCBI Taxonomy" id="1820382"/>
    <lineage>
        <taxon>Eukaryota</taxon>
        <taxon>Metazoa</taxon>
        <taxon>Ecdysozoa</taxon>
        <taxon>Arthropoda</taxon>
        <taxon>Crustacea</taxon>
        <taxon>Branchiopoda</taxon>
        <taxon>Diplostraca</taxon>
        <taxon>Cladocera</taxon>
        <taxon>Anomopoda</taxon>
        <taxon>Daphniidae</taxon>
        <taxon>Daphnia</taxon>
        <taxon>Daphnia similis group</taxon>
    </lineage>
</organism>
<feature type="compositionally biased region" description="Polar residues" evidence="1">
    <location>
        <begin position="1765"/>
        <end position="1794"/>
    </location>
</feature>
<gene>
    <name evidence="2" type="ORF">GHT06_016922</name>
</gene>
<reference evidence="2 3" key="1">
    <citation type="submission" date="2022-05" db="EMBL/GenBank/DDBJ databases">
        <title>A multi-omics perspective on studying reproductive biology in Daphnia sinensis.</title>
        <authorList>
            <person name="Jia J."/>
        </authorList>
    </citation>
    <scope>NUCLEOTIDE SEQUENCE [LARGE SCALE GENOMIC DNA]</scope>
    <source>
        <strain evidence="2 3">WSL</strain>
    </source>
</reference>
<feature type="compositionally biased region" description="Polar residues" evidence="1">
    <location>
        <begin position="1507"/>
        <end position="1522"/>
    </location>
</feature>
<keyword evidence="3" id="KW-1185">Reference proteome</keyword>
<feature type="region of interest" description="Disordered" evidence="1">
    <location>
        <begin position="1241"/>
        <end position="1330"/>
    </location>
</feature>
<feature type="compositionally biased region" description="Polar residues" evidence="1">
    <location>
        <begin position="1212"/>
        <end position="1223"/>
    </location>
</feature>
<feature type="region of interest" description="Disordered" evidence="1">
    <location>
        <begin position="561"/>
        <end position="632"/>
    </location>
</feature>
<feature type="region of interest" description="Disordered" evidence="1">
    <location>
        <begin position="701"/>
        <end position="723"/>
    </location>
</feature>
<feature type="compositionally biased region" description="Basic and acidic residues" evidence="1">
    <location>
        <begin position="810"/>
        <end position="821"/>
    </location>
</feature>
<evidence type="ECO:0000313" key="3">
    <source>
        <dbReference type="Proteomes" id="UP000820818"/>
    </source>
</evidence>
<feature type="compositionally biased region" description="Acidic residues" evidence="1">
    <location>
        <begin position="509"/>
        <end position="524"/>
    </location>
</feature>
<feature type="compositionally biased region" description="Polar residues" evidence="1">
    <location>
        <begin position="2126"/>
        <end position="2141"/>
    </location>
</feature>
<feature type="region of interest" description="Disordered" evidence="1">
    <location>
        <begin position="165"/>
        <end position="187"/>
    </location>
</feature>
<feature type="compositionally biased region" description="Low complexity" evidence="1">
    <location>
        <begin position="1191"/>
        <end position="1211"/>
    </location>
</feature>
<sequence length="2141" mass="231345">MWNNSVLMDGVKWSFDRSSPPLTDGAHPDFGLEETQFRSWNFESHQQTNYSDWTNRLHPGEEEDEDAEDLFVRHDPADCSRRNYPSAAELFRNFVGDESADRMEFYINHLTMEGCDGNNISAALMADAETTAVEESAPDVAYRPPFPLLDTIAEETLEELLLDMSDSSPSPALAADESSESPSSNSGRWGWGWGWLNTSDDDSSSVIHVPVGDAGSSAAITSGSLVRHSELTDVNSGIYRADGLDDDFDLGNDDDEFEENDGEGSERDQEVPKKKRRIGCAMDEDDKESAPSRSPSVTDSLIQFEALEKELDSTEESFAEESTAVVFRTSATTLPFEDADDGIMSPELDPEVFLDCHEHLESPSVTKNEMTRLVATSSANFFNFLDDFQNPSISQEFYTTCGWFSPPARSWSSMPSLHRNAEEITEMRSCRSACDVSKCDSVMGIGASGCVEQTYQGRRAAFRPTHPWGITFDPSQEIDEEGAVEDEDDDQVNDDDDAHWEPDGFLNSDIEEYDTGSNSDDDDYSTERDDRFDEFGLGFISGRSQRMRSFRSYGDSLNMLDTADDPISHSNSSSSSSSSSCSPDRSSPEEDHRHPSSSRSRHSVEALSEDSGYGDASGSLPLIQQQSNPDNNKRAIASEEARMADPSTPPAKCLHALELPNSLSLTICLPDGSPPSCSHDDCQWPPEVERATRERNDDVEYRDDGVSEGWGEEEKADEWRGESEVKDKTTMALSALLLRRQPRHRPTPLTLKEAEEFLIDDGSPEVINDGQSRCVGVSQICIDLESKMSHTLDGNAATAATATSTTTNDDILHHPGTDLEASKFNPQIGSSGWEVPDGMGEAVKAAAHHQHSQAADEEEEEKKQQYSLHSTDGSGFLRPPDASKHNSASLGHNVTHSDTIAMDSAFYPAPVVLKRYGPRQEVEVYISHQQLPVGSEADPAVPTPTASASSTSIRGVHFSPVVSAVNWRESYLNQSEDDCDDNTSNGSSTAEANRIPERDEEKEQNSDAPESTMKVGVSKQSPSTAERVKSVPEAPTDVATAVEPIECGIQDSGRNESNSNSCITTSNSATTATTTSHTGTPTTTTTTSSSNSKKPPLFQRFSLSRLSARMSATFSRSDSKRESGKKAIGSDGSIPTESKDAPTETTAPVAKGNGKKNKSKQQSDASAEVKPTSKKIDDFKIVKEPKKRFFSRTFQRSSSTPPMSSSGTPETGVQTRATLTPVSPSAAVACGKEIHSDATLSANVSCRPTESQSHQESVARQPVITSSSSSNDENTPPTESIGAAIDPSRTSVVTSNSPSASAGSGPPIPSPRNKVHAKPPLPPQTKPRTIHARKNYLVPVEPAPPVPMVSSAGLQHALQHFKETARMDRERLANSVPDLVATAPSTPTPRPTSDCIDQRGNEMMASSAPAPSRPTTTVLPGSRERARQAALSRATSVESAWNATASRAALNLSRRNIACSGSSQDFVGAGGISTQGHGRAKSRPVVPGLLETNLDCVPSSQQHRHPQSYNSNNNRNGSPSDETNLDELILNLQLFCNNNNNNRRAVEYSPHTQQPLSVDSGSATATSDKRFKSMLNLGSSSAPASVQPDIDMMTDQTSSTVRVPDANRAKSMEFLLDEDNKSAVQVPENQLKKCGERKMSEHELRIQRSLQKLNVPEWYKNNARSGISGDATSGAALSSTSNNNGTDGSNSVTATGVLRRRDYHGGSVCLRNGGWTGLSSANRDAGTASSMTSLGSALSRSGTPTRVVIPTRVRPDWRSIKSSRESLTSPAETCNASSWNGPASLSSNQQSFSRWGSGRSSYSTCPSPAPSASSSASSYRTSLLNQHGRAPYLGWRSQERLNANPAPLSLYQSPAQRLASSLLTKTSCNDVSDGGENRAEVEPTPPGEQRQQQETDEVVLSNIRQVTSAIVHYVSESSDGDQPPSPASRNGLPRSPERHPLEALSRSPSPRRQRCLWVESSFVGGGTSPTSHQRPVDSAPGVSPLRPESPPSSSSGSSHHLHHHRSSASTANSGRPGLSDRTVAGPLSVAERDDGGTSPQLGISPPVSATLDDVLNSLLGLTPPPRHGPLRRPVSQPTIHNKQAHHQQQQDGQQQGQQQPYQSQHQQQMRTNNNNNSTAIHEAASRSFNDLRSSTTSTSIK</sequence>
<feature type="compositionally biased region" description="Basic and acidic residues" evidence="1">
    <location>
        <begin position="1753"/>
        <end position="1764"/>
    </location>
</feature>
<name>A0AAD5KQ57_9CRUS</name>
<feature type="compositionally biased region" description="Polar residues" evidence="1">
    <location>
        <begin position="982"/>
        <end position="991"/>
    </location>
</feature>
<feature type="region of interest" description="Disordered" evidence="1">
    <location>
        <begin position="1915"/>
        <end position="2141"/>
    </location>
</feature>